<proteinExistence type="predicted"/>
<accession>A0A075G5Q9</accession>
<reference evidence="1" key="1">
    <citation type="journal article" date="2014" name="Genome Biol. Evol.">
        <title>Pangenome evidence for extensive interdomain horizontal transfer affecting lineage core and shell genes in uncultured planktonic thaumarchaeota and euryarchaeota.</title>
        <authorList>
            <person name="Deschamps P."/>
            <person name="Zivanovic Y."/>
            <person name="Moreira D."/>
            <person name="Rodriguez-Valera F."/>
            <person name="Lopez-Garcia P."/>
        </authorList>
    </citation>
    <scope>NUCLEOTIDE SEQUENCE</scope>
</reference>
<name>A0A075G5Q9_9ARCH</name>
<sequence length="97" mass="11611">MTFVNLSNIAITKAKFRYSMSELVDDFLRKKLSKEVREYAKNELCIDHIYKSYDFSKIDFEKDDFVEPDVSLSDMYYHTVKNLYVDLILKNRIACYN</sequence>
<organism evidence="1">
    <name type="scientific">uncultured marine thaumarchaeote AD1000_89_F09</name>
    <dbReference type="NCBI Taxonomy" id="1455947"/>
    <lineage>
        <taxon>Archaea</taxon>
        <taxon>Nitrososphaerota</taxon>
        <taxon>environmental samples</taxon>
    </lineage>
</organism>
<evidence type="ECO:0000313" key="1">
    <source>
        <dbReference type="EMBL" id="AIE97087.1"/>
    </source>
</evidence>
<dbReference type="AlphaFoldDB" id="A0A075G5Q9"/>
<protein>
    <submittedName>
        <fullName evidence="1">Uncharacterized protein</fullName>
    </submittedName>
</protein>
<dbReference type="EMBL" id="KF900497">
    <property type="protein sequence ID" value="AIE97087.1"/>
    <property type="molecule type" value="Genomic_DNA"/>
</dbReference>